<evidence type="ECO:0000256" key="3">
    <source>
        <dbReference type="ARBA" id="ARBA00022692"/>
    </source>
</evidence>
<dbReference type="InterPro" id="IPR036259">
    <property type="entry name" value="MFS_trans_sf"/>
</dbReference>
<evidence type="ECO:0000313" key="10">
    <source>
        <dbReference type="EMBL" id="KAJ5599750.1"/>
    </source>
</evidence>
<dbReference type="Pfam" id="PF07690">
    <property type="entry name" value="MFS_1"/>
    <property type="match status" value="1"/>
</dbReference>
<dbReference type="PANTHER" id="PTHR43791:SF73">
    <property type="entry name" value="TRANSPORTER, PUTATIVE-RELATED"/>
    <property type="match status" value="1"/>
</dbReference>
<evidence type="ECO:0000256" key="8">
    <source>
        <dbReference type="SAM" id="Phobius"/>
    </source>
</evidence>
<feature type="transmembrane region" description="Helical" evidence="8">
    <location>
        <begin position="189"/>
        <end position="210"/>
    </location>
</feature>
<keyword evidence="3 8" id="KW-0812">Transmembrane</keyword>
<dbReference type="SUPFAM" id="SSF103473">
    <property type="entry name" value="MFS general substrate transporter"/>
    <property type="match status" value="1"/>
</dbReference>
<dbReference type="EMBL" id="JAQJAC010000001">
    <property type="protein sequence ID" value="KAJ5599750.1"/>
    <property type="molecule type" value="Genomic_DNA"/>
</dbReference>
<evidence type="ECO:0000256" key="1">
    <source>
        <dbReference type="ARBA" id="ARBA00004141"/>
    </source>
</evidence>
<dbReference type="Gene3D" id="1.20.1250.20">
    <property type="entry name" value="MFS general substrate transporter like domains"/>
    <property type="match status" value="2"/>
</dbReference>
<sequence>MTANNSGHDTIQPVHESTEPTQKNGGQVSKFLDRIDSDEFNRDFTFEEEKQVLRRIDMRVLPILLGAYFFQQLDKSSLSYVSIFGLVEDAHLVGQQYSWLGSILYLAQLVMQPLAAVLLVKAPTGKVIGTAVFLWGSSLAIMATCTDFKSLLGLRFALGAFESMIAPSCIAVTQMWWRRSEQTLRAALWNGMNGVTFIVGSLLTYGLGHIHSDTLFSYQIIFLFCGLATVLFSGFVFLLPDSPMEAKSFSDRERFIAVQRLRANQMGIVSREWRWDHVWELLYDLKTWGWFFLIIAISIPSGGIGTFGSLIVKSFGYTNFQSILFNLPFGAIQIVSILGGGWLATRFKMKGLVIVLFATLSAVGTIIMLVVPRDQKGVLLFGYYLVSTLAAITPLIYAWEAQNTAGDTKRKSTSAVVLVGMCTGNVVGPQLYSTSQAPEYRPGLIANLIMFVSVAFLAILMDVYLLFLNKRHARQREAVGKSSVVIDESMMTKNKLNTNKALELEDVNERSDQNTRVDNGFSDMTDLRNEDFIYVY</sequence>
<proteinExistence type="inferred from homology"/>
<dbReference type="InterPro" id="IPR020846">
    <property type="entry name" value="MFS_dom"/>
</dbReference>
<dbReference type="PANTHER" id="PTHR43791">
    <property type="entry name" value="PERMEASE-RELATED"/>
    <property type="match status" value="1"/>
</dbReference>
<gene>
    <name evidence="10" type="ORF">N7450_000817</name>
</gene>
<feature type="transmembrane region" description="Helical" evidence="8">
    <location>
        <begin position="156"/>
        <end position="177"/>
    </location>
</feature>
<dbReference type="PROSITE" id="PS50850">
    <property type="entry name" value="MFS"/>
    <property type="match status" value="1"/>
</dbReference>
<evidence type="ECO:0000256" key="6">
    <source>
        <dbReference type="ARBA" id="ARBA00037968"/>
    </source>
</evidence>
<dbReference type="GO" id="GO:0022857">
    <property type="term" value="F:transmembrane transporter activity"/>
    <property type="evidence" value="ECO:0007669"/>
    <property type="project" value="InterPro"/>
</dbReference>
<accession>A0AAD6E2Z3</accession>
<feature type="transmembrane region" description="Helical" evidence="8">
    <location>
        <begin position="290"/>
        <end position="311"/>
    </location>
</feature>
<comment type="similarity">
    <text evidence="6">Belongs to the major facilitator superfamily. Allantoate permease family.</text>
</comment>
<keyword evidence="11" id="KW-1185">Reference proteome</keyword>
<evidence type="ECO:0000313" key="11">
    <source>
        <dbReference type="Proteomes" id="UP001216150"/>
    </source>
</evidence>
<feature type="transmembrane region" description="Helical" evidence="8">
    <location>
        <begin position="444"/>
        <end position="467"/>
    </location>
</feature>
<keyword evidence="5 8" id="KW-0472">Membrane</keyword>
<feature type="transmembrane region" description="Helical" evidence="8">
    <location>
        <begin position="412"/>
        <end position="432"/>
    </location>
</feature>
<dbReference type="GO" id="GO:0016020">
    <property type="term" value="C:membrane"/>
    <property type="evidence" value="ECO:0007669"/>
    <property type="project" value="UniProtKB-SubCell"/>
</dbReference>
<dbReference type="Proteomes" id="UP001216150">
    <property type="component" value="Unassembled WGS sequence"/>
</dbReference>
<feature type="transmembrane region" description="Helical" evidence="8">
    <location>
        <begin position="216"/>
        <end position="239"/>
    </location>
</feature>
<comment type="subcellular location">
    <subcellularLocation>
        <location evidence="1">Membrane</location>
        <topology evidence="1">Multi-pass membrane protein</topology>
    </subcellularLocation>
</comment>
<dbReference type="AlphaFoldDB" id="A0AAD6E2Z3"/>
<protein>
    <submittedName>
        <fullName evidence="10">Major facilitator superfamily domain-containing protein</fullName>
    </submittedName>
</protein>
<feature type="transmembrane region" description="Helical" evidence="8">
    <location>
        <begin position="377"/>
        <end position="400"/>
    </location>
</feature>
<evidence type="ECO:0000256" key="7">
    <source>
        <dbReference type="SAM" id="MobiDB-lite"/>
    </source>
</evidence>
<evidence type="ECO:0000256" key="2">
    <source>
        <dbReference type="ARBA" id="ARBA00022448"/>
    </source>
</evidence>
<feature type="transmembrane region" description="Helical" evidence="8">
    <location>
        <begin position="351"/>
        <end position="371"/>
    </location>
</feature>
<organism evidence="10 11">
    <name type="scientific">Penicillium hetheringtonii</name>
    <dbReference type="NCBI Taxonomy" id="911720"/>
    <lineage>
        <taxon>Eukaryota</taxon>
        <taxon>Fungi</taxon>
        <taxon>Dikarya</taxon>
        <taxon>Ascomycota</taxon>
        <taxon>Pezizomycotina</taxon>
        <taxon>Eurotiomycetes</taxon>
        <taxon>Eurotiomycetidae</taxon>
        <taxon>Eurotiales</taxon>
        <taxon>Aspergillaceae</taxon>
        <taxon>Penicillium</taxon>
    </lineage>
</organism>
<keyword evidence="2" id="KW-0813">Transport</keyword>
<feature type="domain" description="Major facilitator superfamily (MFS) profile" evidence="9">
    <location>
        <begin position="60"/>
        <end position="473"/>
    </location>
</feature>
<evidence type="ECO:0000256" key="5">
    <source>
        <dbReference type="ARBA" id="ARBA00023136"/>
    </source>
</evidence>
<evidence type="ECO:0000259" key="9">
    <source>
        <dbReference type="PROSITE" id="PS50850"/>
    </source>
</evidence>
<reference evidence="10 11" key="1">
    <citation type="journal article" date="2023" name="IMA Fungus">
        <title>Comparative genomic study of the Penicillium genus elucidates a diverse pangenome and 15 lateral gene transfer events.</title>
        <authorList>
            <person name="Petersen C."/>
            <person name="Sorensen T."/>
            <person name="Nielsen M.R."/>
            <person name="Sondergaard T.E."/>
            <person name="Sorensen J.L."/>
            <person name="Fitzpatrick D.A."/>
            <person name="Frisvad J.C."/>
            <person name="Nielsen K.L."/>
        </authorList>
    </citation>
    <scope>NUCLEOTIDE SEQUENCE [LARGE SCALE GENOMIC DNA]</scope>
    <source>
        <strain evidence="10 11">IBT 29057</strain>
    </source>
</reference>
<name>A0AAD6E2Z3_9EURO</name>
<feature type="transmembrane region" description="Helical" evidence="8">
    <location>
        <begin position="323"/>
        <end position="344"/>
    </location>
</feature>
<dbReference type="FunFam" id="1.20.1250.20:FF:000064">
    <property type="entry name" value="MFS allantoate transporter"/>
    <property type="match status" value="1"/>
</dbReference>
<feature type="region of interest" description="Disordered" evidence="7">
    <location>
        <begin position="1"/>
        <end position="28"/>
    </location>
</feature>
<evidence type="ECO:0000256" key="4">
    <source>
        <dbReference type="ARBA" id="ARBA00022989"/>
    </source>
</evidence>
<keyword evidence="4 8" id="KW-1133">Transmembrane helix</keyword>
<comment type="caution">
    <text evidence="10">The sequence shown here is derived from an EMBL/GenBank/DDBJ whole genome shotgun (WGS) entry which is preliminary data.</text>
</comment>
<dbReference type="InterPro" id="IPR011701">
    <property type="entry name" value="MFS"/>
</dbReference>